<evidence type="ECO:0000256" key="1">
    <source>
        <dbReference type="ARBA" id="ARBA00006484"/>
    </source>
</evidence>
<feature type="region of interest" description="Disordered" evidence="3">
    <location>
        <begin position="1"/>
        <end position="24"/>
    </location>
</feature>
<gene>
    <name evidence="4" type="ORF">C7C45_02090</name>
</gene>
<comment type="caution">
    <text evidence="4">The sequence shown here is derived from an EMBL/GenBank/DDBJ whole genome shotgun (WGS) entry which is preliminary data.</text>
</comment>
<dbReference type="PANTHER" id="PTHR43669:SF3">
    <property type="entry name" value="ALCOHOL DEHYDROGENASE, PUTATIVE (AFU_ORTHOLOGUE AFUA_3G03445)-RELATED"/>
    <property type="match status" value="1"/>
</dbReference>
<evidence type="ECO:0000256" key="2">
    <source>
        <dbReference type="ARBA" id="ARBA00023002"/>
    </source>
</evidence>
<keyword evidence="5" id="KW-1185">Reference proteome</keyword>
<organism evidence="4 5">
    <name type="scientific">Micromonospora arborensis</name>
    <dbReference type="NCBI Taxonomy" id="2116518"/>
    <lineage>
        <taxon>Bacteria</taxon>
        <taxon>Bacillati</taxon>
        <taxon>Actinomycetota</taxon>
        <taxon>Actinomycetes</taxon>
        <taxon>Micromonosporales</taxon>
        <taxon>Micromonosporaceae</taxon>
        <taxon>Micromonospora</taxon>
    </lineage>
</organism>
<sequence>MPSTTGRTGVRGSETGRTRRHAARVNCPGGGWRDMGARTFVVVGGTSGLGLAVARLLVDEHRVVVFGNVPGEVAATADELGCDGAVCDISSDEQVREGFAEVVERYGTIDGVAACASMWAGGELTELSVEHIRRAVEINVLGITYLLREVVGHLHRQGHGNVVYIGAMALAAPRPGIPVYRATKSYGSSLVDSLAEAQHSNRVKVMQLHPGPMPTRLQERVGAEFLDEVYAMPEQVATEVVRLLLLEPDDLYVSGERVLRADGRW</sequence>
<dbReference type="EMBL" id="PYBV01000003">
    <property type="protein sequence ID" value="PYC75926.1"/>
    <property type="molecule type" value="Genomic_DNA"/>
</dbReference>
<proteinExistence type="inferred from homology"/>
<dbReference type="Pfam" id="PF00106">
    <property type="entry name" value="adh_short"/>
    <property type="match status" value="1"/>
</dbReference>
<dbReference type="AlphaFoldDB" id="A0A318NUH4"/>
<name>A0A318NUH4_9ACTN</name>
<evidence type="ECO:0000313" key="4">
    <source>
        <dbReference type="EMBL" id="PYC75926.1"/>
    </source>
</evidence>
<dbReference type="CDD" id="cd05233">
    <property type="entry name" value="SDR_c"/>
    <property type="match status" value="1"/>
</dbReference>
<protein>
    <recommendedName>
        <fullName evidence="6">SDR family oxidoreductase</fullName>
    </recommendedName>
</protein>
<evidence type="ECO:0008006" key="6">
    <source>
        <dbReference type="Google" id="ProtNLM"/>
    </source>
</evidence>
<dbReference type="InterPro" id="IPR002347">
    <property type="entry name" value="SDR_fam"/>
</dbReference>
<evidence type="ECO:0000256" key="3">
    <source>
        <dbReference type="SAM" id="MobiDB-lite"/>
    </source>
</evidence>
<dbReference type="Proteomes" id="UP000248333">
    <property type="component" value="Unassembled WGS sequence"/>
</dbReference>
<accession>A0A318NUH4</accession>
<dbReference type="PRINTS" id="PR00081">
    <property type="entry name" value="GDHRDH"/>
</dbReference>
<reference evidence="4 5" key="1">
    <citation type="submission" date="2018-03" db="EMBL/GenBank/DDBJ databases">
        <title>Bioinformatic expansion and discovery of thiopeptide antibiotics.</title>
        <authorList>
            <person name="Schwalen C.J."/>
            <person name="Hudson G.A."/>
            <person name="Mitchell D.A."/>
        </authorList>
    </citation>
    <scope>NUCLEOTIDE SEQUENCE [LARGE SCALE GENOMIC DNA]</scope>
    <source>
        <strain evidence="4 5">NRRL 8041</strain>
    </source>
</reference>
<comment type="similarity">
    <text evidence="1">Belongs to the short-chain dehydrogenases/reductases (SDR) family.</text>
</comment>
<evidence type="ECO:0000313" key="5">
    <source>
        <dbReference type="Proteomes" id="UP000248333"/>
    </source>
</evidence>
<dbReference type="SUPFAM" id="SSF51735">
    <property type="entry name" value="NAD(P)-binding Rossmann-fold domains"/>
    <property type="match status" value="1"/>
</dbReference>
<dbReference type="InterPro" id="IPR036291">
    <property type="entry name" value="NAD(P)-bd_dom_sf"/>
</dbReference>
<dbReference type="PANTHER" id="PTHR43669">
    <property type="entry name" value="5-KETO-D-GLUCONATE 5-REDUCTASE"/>
    <property type="match status" value="1"/>
</dbReference>
<dbReference type="GO" id="GO:0016491">
    <property type="term" value="F:oxidoreductase activity"/>
    <property type="evidence" value="ECO:0007669"/>
    <property type="project" value="UniProtKB-KW"/>
</dbReference>
<keyword evidence="2" id="KW-0560">Oxidoreductase</keyword>
<dbReference type="OrthoDB" id="9806974at2"/>
<dbReference type="Gene3D" id="3.40.50.720">
    <property type="entry name" value="NAD(P)-binding Rossmann-like Domain"/>
    <property type="match status" value="1"/>
</dbReference>